<organism evidence="1 2">
    <name type="scientific">Microcoleus anatoxicus PTRS2</name>
    <dbReference type="NCBI Taxonomy" id="2705321"/>
    <lineage>
        <taxon>Bacteria</taxon>
        <taxon>Bacillati</taxon>
        <taxon>Cyanobacteriota</taxon>
        <taxon>Cyanophyceae</taxon>
        <taxon>Oscillatoriophycideae</taxon>
        <taxon>Oscillatoriales</taxon>
        <taxon>Microcoleaceae</taxon>
        <taxon>Microcoleus</taxon>
        <taxon>Microcoleus anatoxicus</taxon>
    </lineage>
</organism>
<reference evidence="1 2" key="1">
    <citation type="journal article" date="2020" name="Harmful Algae">
        <title>Molecular and morphological characterization of a novel dihydroanatoxin-a producing Microcoleus species (cyanobacteria) from the Russian River, California, USA.</title>
        <authorList>
            <person name="Conklin K.Y."/>
            <person name="Stancheva R."/>
            <person name="Otten T.G."/>
            <person name="Fadness R."/>
            <person name="Boyer G.L."/>
            <person name="Read B."/>
            <person name="Zhang X."/>
            <person name="Sheath R.G."/>
        </authorList>
    </citation>
    <scope>NUCLEOTIDE SEQUENCE [LARGE SCALE GENOMIC DNA]</scope>
    <source>
        <strain evidence="1 2">PTRS2</strain>
    </source>
</reference>
<name>A0ABU8YM78_9CYAN</name>
<keyword evidence="2" id="KW-1185">Reference proteome</keyword>
<accession>A0ABU8YM78</accession>
<dbReference type="EMBL" id="JBBLXS010000104">
    <property type="protein sequence ID" value="MEK0185243.1"/>
    <property type="molecule type" value="Genomic_DNA"/>
</dbReference>
<proteinExistence type="predicted"/>
<comment type="caution">
    <text evidence="1">The sequence shown here is derived from an EMBL/GenBank/DDBJ whole genome shotgun (WGS) entry which is preliminary data.</text>
</comment>
<dbReference type="Proteomes" id="UP001384579">
    <property type="component" value="Unassembled WGS sequence"/>
</dbReference>
<protein>
    <submittedName>
        <fullName evidence="1">Uncharacterized protein</fullName>
    </submittedName>
</protein>
<dbReference type="RefSeq" id="WP_340520939.1">
    <property type="nucleotide sequence ID" value="NZ_JBBLXS010000104.1"/>
</dbReference>
<sequence length="66" mass="7269">MGNGEWGMGHWELGIGNWELGIQFLLSSAFSLLSSLPLRPSRLRGSLKKSNTVGCEVRTLHLLTTD</sequence>
<evidence type="ECO:0000313" key="2">
    <source>
        <dbReference type="Proteomes" id="UP001384579"/>
    </source>
</evidence>
<gene>
    <name evidence="1" type="ORF">WMG39_10255</name>
</gene>
<evidence type="ECO:0000313" key="1">
    <source>
        <dbReference type="EMBL" id="MEK0185243.1"/>
    </source>
</evidence>